<feature type="region of interest" description="Disordered" evidence="13">
    <location>
        <begin position="34"/>
        <end position="163"/>
    </location>
</feature>
<dbReference type="Gene3D" id="3.40.50.360">
    <property type="match status" value="1"/>
</dbReference>
<evidence type="ECO:0000256" key="4">
    <source>
        <dbReference type="ARBA" id="ARBA00022630"/>
    </source>
</evidence>
<evidence type="ECO:0000256" key="13">
    <source>
        <dbReference type="SAM" id="MobiDB-lite"/>
    </source>
</evidence>
<dbReference type="EC" id="1.16.1.8" evidence="11"/>
<comment type="cofactor">
    <cofactor evidence="2">
        <name>FAD</name>
        <dbReference type="ChEBI" id="CHEBI:57692"/>
    </cofactor>
</comment>
<name>A0A7S2AWS0_9STRA</name>
<evidence type="ECO:0000256" key="9">
    <source>
        <dbReference type="ARBA" id="ARBA00023002"/>
    </source>
</evidence>
<evidence type="ECO:0000256" key="3">
    <source>
        <dbReference type="ARBA" id="ARBA00022605"/>
    </source>
</evidence>
<keyword evidence="14" id="KW-0472">Membrane</keyword>
<keyword evidence="6" id="KW-0949">S-adenosyl-L-methionine</keyword>
<evidence type="ECO:0000259" key="15">
    <source>
        <dbReference type="PROSITE" id="PS50902"/>
    </source>
</evidence>
<proteinExistence type="predicted"/>
<feature type="compositionally biased region" description="Polar residues" evidence="13">
    <location>
        <begin position="34"/>
        <end position="54"/>
    </location>
</feature>
<dbReference type="PRINTS" id="PR00369">
    <property type="entry name" value="FLAVODOXIN"/>
</dbReference>
<dbReference type="EMBL" id="HBGS01006896">
    <property type="protein sequence ID" value="CAD9378705.1"/>
    <property type="molecule type" value="Transcribed_RNA"/>
</dbReference>
<dbReference type="GO" id="GO:0009086">
    <property type="term" value="P:methionine biosynthetic process"/>
    <property type="evidence" value="ECO:0007669"/>
    <property type="project" value="UniProtKB-KW"/>
</dbReference>
<dbReference type="PANTHER" id="PTHR19384:SF84">
    <property type="entry name" value="METHIONINE SYNTHASE REDUCTASE"/>
    <property type="match status" value="1"/>
</dbReference>
<dbReference type="Pfam" id="PF00667">
    <property type="entry name" value="FAD_binding_1"/>
    <property type="match status" value="1"/>
</dbReference>
<dbReference type="Gene3D" id="3.40.50.80">
    <property type="entry name" value="Nucleotide-binding domain of ferredoxin-NADP reductase (FNR) module"/>
    <property type="match status" value="1"/>
</dbReference>
<comment type="cofactor">
    <cofactor evidence="1">
        <name>FMN</name>
        <dbReference type="ChEBI" id="CHEBI:58210"/>
    </cofactor>
</comment>
<dbReference type="PANTHER" id="PTHR19384">
    <property type="entry name" value="NITRIC OXIDE SYNTHASE-RELATED"/>
    <property type="match status" value="1"/>
</dbReference>
<evidence type="ECO:0000256" key="5">
    <source>
        <dbReference type="ARBA" id="ARBA00022643"/>
    </source>
</evidence>
<dbReference type="SUPFAM" id="SSF52218">
    <property type="entry name" value="Flavoproteins"/>
    <property type="match status" value="1"/>
</dbReference>
<evidence type="ECO:0000256" key="10">
    <source>
        <dbReference type="ARBA" id="ARBA00023167"/>
    </source>
</evidence>
<gene>
    <name evidence="17" type="ORF">DSPE1174_LOCUS3637</name>
</gene>
<organism evidence="17">
    <name type="scientific">Octactis speculum</name>
    <dbReference type="NCBI Taxonomy" id="3111310"/>
    <lineage>
        <taxon>Eukaryota</taxon>
        <taxon>Sar</taxon>
        <taxon>Stramenopiles</taxon>
        <taxon>Ochrophyta</taxon>
        <taxon>Dictyochophyceae</taxon>
        <taxon>Dictyochales</taxon>
        <taxon>Dictyochaceae</taxon>
        <taxon>Octactis</taxon>
    </lineage>
</organism>
<dbReference type="InterPro" id="IPR017938">
    <property type="entry name" value="Riboflavin_synthase-like_b-brl"/>
</dbReference>
<dbReference type="InterPro" id="IPR008254">
    <property type="entry name" value="Flavodoxin/NO_synth"/>
</dbReference>
<dbReference type="GO" id="GO:0050660">
    <property type="term" value="F:flavin adenine dinucleotide binding"/>
    <property type="evidence" value="ECO:0007669"/>
    <property type="project" value="TreeGrafter"/>
</dbReference>
<feature type="domain" description="Flavodoxin-like" evidence="15">
    <location>
        <begin position="171"/>
        <end position="316"/>
    </location>
</feature>
<reference evidence="17" key="1">
    <citation type="submission" date="2021-01" db="EMBL/GenBank/DDBJ databases">
        <authorList>
            <person name="Corre E."/>
            <person name="Pelletier E."/>
            <person name="Niang G."/>
            <person name="Scheremetjew M."/>
            <person name="Finn R."/>
            <person name="Kale V."/>
            <person name="Holt S."/>
            <person name="Cochrane G."/>
            <person name="Meng A."/>
            <person name="Brown T."/>
            <person name="Cohen L."/>
        </authorList>
    </citation>
    <scope>NUCLEOTIDE SEQUENCE</scope>
    <source>
        <strain evidence="17">CCMP1381</strain>
    </source>
</reference>
<accession>A0A7S2AWS0</accession>
<protein>
    <recommendedName>
        <fullName evidence="12">Methionine synthase reductase</fullName>
        <ecNumber evidence="11">1.16.1.8</ecNumber>
    </recommendedName>
</protein>
<dbReference type="SUPFAM" id="SSF52343">
    <property type="entry name" value="Ferredoxin reductase-like, C-terminal NADP-linked domain"/>
    <property type="match status" value="1"/>
</dbReference>
<evidence type="ECO:0000256" key="2">
    <source>
        <dbReference type="ARBA" id="ARBA00001974"/>
    </source>
</evidence>
<evidence type="ECO:0000259" key="16">
    <source>
        <dbReference type="PROSITE" id="PS51384"/>
    </source>
</evidence>
<dbReference type="InterPro" id="IPR001094">
    <property type="entry name" value="Flavdoxin-like"/>
</dbReference>
<dbReference type="GO" id="GO:0005829">
    <property type="term" value="C:cytosol"/>
    <property type="evidence" value="ECO:0007669"/>
    <property type="project" value="TreeGrafter"/>
</dbReference>
<evidence type="ECO:0000256" key="7">
    <source>
        <dbReference type="ARBA" id="ARBA00022827"/>
    </source>
</evidence>
<keyword evidence="14" id="KW-1133">Transmembrane helix</keyword>
<feature type="transmembrane region" description="Helical" evidence="14">
    <location>
        <begin position="6"/>
        <end position="26"/>
    </location>
</feature>
<dbReference type="GO" id="GO:0030586">
    <property type="term" value="F:[methionine synthase] reductase (NADPH) activity"/>
    <property type="evidence" value="ECO:0007669"/>
    <property type="project" value="UniProtKB-EC"/>
</dbReference>
<evidence type="ECO:0000256" key="14">
    <source>
        <dbReference type="SAM" id="Phobius"/>
    </source>
</evidence>
<keyword evidence="3" id="KW-0028">Amino-acid biosynthesis</keyword>
<dbReference type="PRINTS" id="PR00371">
    <property type="entry name" value="FPNCR"/>
</dbReference>
<dbReference type="Pfam" id="PF00258">
    <property type="entry name" value="Flavodoxin_1"/>
    <property type="match status" value="1"/>
</dbReference>
<evidence type="ECO:0000256" key="6">
    <source>
        <dbReference type="ARBA" id="ARBA00022691"/>
    </source>
</evidence>
<dbReference type="Gene3D" id="2.40.30.10">
    <property type="entry name" value="Translation factors"/>
    <property type="match status" value="1"/>
</dbReference>
<keyword evidence="8" id="KW-0521">NADP</keyword>
<evidence type="ECO:0000256" key="11">
    <source>
        <dbReference type="ARBA" id="ARBA00039088"/>
    </source>
</evidence>
<keyword evidence="10" id="KW-0486">Methionine biosynthesis</keyword>
<dbReference type="Gene3D" id="1.20.990.10">
    <property type="entry name" value="NADPH-cytochrome p450 Reductase, Chain A, domain 3"/>
    <property type="match status" value="1"/>
</dbReference>
<dbReference type="InterPro" id="IPR023173">
    <property type="entry name" value="NADPH_Cyt_P450_Rdtase_alpha"/>
</dbReference>
<dbReference type="InterPro" id="IPR003097">
    <property type="entry name" value="CysJ-like_FAD-binding"/>
</dbReference>
<dbReference type="GO" id="GO:0010181">
    <property type="term" value="F:FMN binding"/>
    <property type="evidence" value="ECO:0007669"/>
    <property type="project" value="InterPro"/>
</dbReference>
<keyword evidence="9" id="KW-0560">Oxidoreductase</keyword>
<sequence length="897" mass="95787">MAPRSYLAVSATLVIGFSFVIFHQILKRRRKAALTSSSNNETAEPKPHSSSLTQAAPEAKQREPDSKAERPGTHAPTQQASHGSPGVAKTMESKAPPSPLTQAPPEVKGEFPGSKAERPETHAPTQQASQGPPGVRPPLAYVTPQSATSNNSPTKILKTTSSSGVGDSQPVYIGYGSQTGCAKSIAQNLLARCRDTGIPAECMELDKWKTMEPGLSDLRLAVVVISTTGDGDPPMGSEKLYRFIKRKSQATTLMEKTQFAVLALGDTNYDKFCFMGKFFHRRMKELGAAAFKDLTMADEGTGQLDEVVEDWLDAIVKALGPLVMQQGADIGDEEVKGGDLPPASVGAAQTGLVPLQEGHLSSLITQTVGQHIGPLGRERKVRPIGHFFDAIATGQQGGGGPAPCESYYPAERACELYDVTFGTVPNNGTTNTARGDDGIGVEYEATVTDARYLTSGGAKAERRVVHVELQIANNNNESKMAYKVGDAVGLRCPNNPADAASMLRLLVDRTGVDPDAPFLVVDKETGRPCGSDEQTLTLRRLLREVVDLSAPLRPGIVRALAQHASDPVEAQILHALTRKSGEGKRAFDAFVSGQALHLVELLECFPSCSPPMALIAASLPRLAPRFYSIASSPVSAANTHLATRRDGTDDDDAVLAIAFSVELWGAGLTSRTGLCTGYLENLLTPAPQDDSNNASTGSNGGKGRGVAAWTPELPAPLLLSLRSATDFTLPGDPSIPVIMIGPGTGVAPFMGFIAERRAQKKNSMAGKLVGDMLLYYGGRNESKDWLYREDMLLAQEDGVLTRLRTAWSRDGPAKRYVQHCMEEDADELGRLILQQGAFVFICGDGRHMAPDVHAALVRIVANACEGGDIASVKETKAAELLATMKHEGRYVADIWST</sequence>
<dbReference type="InterPro" id="IPR001433">
    <property type="entry name" value="OxRdtase_FAD/NAD-bd"/>
</dbReference>
<dbReference type="SUPFAM" id="SSF63380">
    <property type="entry name" value="Riboflavin synthase domain-like"/>
    <property type="match status" value="1"/>
</dbReference>
<feature type="region of interest" description="Disordered" evidence="13">
    <location>
        <begin position="686"/>
        <end position="705"/>
    </location>
</feature>
<dbReference type="InterPro" id="IPR039261">
    <property type="entry name" value="FNR_nucleotide-bd"/>
</dbReference>
<feature type="domain" description="FAD-binding FR-type" evidence="16">
    <location>
        <begin position="440"/>
        <end position="730"/>
    </location>
</feature>
<dbReference type="AlphaFoldDB" id="A0A7S2AWS0"/>
<feature type="compositionally biased region" description="Basic and acidic residues" evidence="13">
    <location>
        <begin position="59"/>
        <end position="72"/>
    </location>
</feature>
<evidence type="ECO:0000313" key="17">
    <source>
        <dbReference type="EMBL" id="CAD9378705.1"/>
    </source>
</evidence>
<keyword evidence="7" id="KW-0274">FAD</keyword>
<keyword evidence="14" id="KW-0812">Transmembrane</keyword>
<evidence type="ECO:0000256" key="1">
    <source>
        <dbReference type="ARBA" id="ARBA00001917"/>
    </source>
</evidence>
<feature type="compositionally biased region" description="Polar residues" evidence="13">
    <location>
        <begin position="143"/>
        <end position="163"/>
    </location>
</feature>
<keyword evidence="5" id="KW-0288">FMN</keyword>
<dbReference type="InterPro" id="IPR029039">
    <property type="entry name" value="Flavoprotein-like_sf"/>
</dbReference>
<dbReference type="FunFam" id="3.40.50.80:FF:000001">
    <property type="entry name" value="NADPH--cytochrome P450 reductase 1"/>
    <property type="match status" value="1"/>
</dbReference>
<dbReference type="PROSITE" id="PS51384">
    <property type="entry name" value="FAD_FR"/>
    <property type="match status" value="1"/>
</dbReference>
<dbReference type="InterPro" id="IPR017927">
    <property type="entry name" value="FAD-bd_FR_type"/>
</dbReference>
<dbReference type="GO" id="GO:0050667">
    <property type="term" value="P:homocysteine metabolic process"/>
    <property type="evidence" value="ECO:0007669"/>
    <property type="project" value="TreeGrafter"/>
</dbReference>
<dbReference type="InterPro" id="IPR001709">
    <property type="entry name" value="Flavoprot_Pyr_Nucl_cyt_Rdtase"/>
</dbReference>
<dbReference type="PROSITE" id="PS50902">
    <property type="entry name" value="FLAVODOXIN_LIKE"/>
    <property type="match status" value="1"/>
</dbReference>
<evidence type="ECO:0000256" key="8">
    <source>
        <dbReference type="ARBA" id="ARBA00022857"/>
    </source>
</evidence>
<keyword evidence="4" id="KW-0285">Flavoprotein</keyword>
<evidence type="ECO:0000256" key="12">
    <source>
        <dbReference type="ARBA" id="ARBA00040659"/>
    </source>
</evidence>
<dbReference type="Pfam" id="PF00175">
    <property type="entry name" value="NAD_binding_1"/>
    <property type="match status" value="1"/>
</dbReference>